<dbReference type="PANTHER" id="PTHR46268:SF6">
    <property type="entry name" value="UNIVERSAL STRESS PROTEIN UP12"/>
    <property type="match status" value="1"/>
</dbReference>
<accession>A0A0D7KBV9</accession>
<protein>
    <submittedName>
        <fullName evidence="3">Universal stress protein UspA</fullName>
    </submittedName>
</protein>
<dbReference type="PATRIC" id="fig|80878.5.peg.291"/>
<dbReference type="InterPro" id="IPR006016">
    <property type="entry name" value="UspA"/>
</dbReference>
<dbReference type="Gene3D" id="3.40.50.620">
    <property type="entry name" value="HUPs"/>
    <property type="match status" value="1"/>
</dbReference>
<feature type="domain" description="UspA" evidence="2">
    <location>
        <begin position="1"/>
        <end position="146"/>
    </location>
</feature>
<evidence type="ECO:0000313" key="3">
    <source>
        <dbReference type="EMBL" id="KJA11499.1"/>
    </source>
</evidence>
<dbReference type="EMBL" id="JXYQ01000012">
    <property type="protein sequence ID" value="KJA11499.1"/>
    <property type="molecule type" value="Genomic_DNA"/>
</dbReference>
<dbReference type="Pfam" id="PF00582">
    <property type="entry name" value="Usp"/>
    <property type="match status" value="1"/>
</dbReference>
<sequence length="164" mass="17642">MYSRILVPLDGSPTADLALHHAAVLARLNGATIVLLHVIEEMKHSNGFERPRIYIEEVRPGFLAAGQKLLDEAALRLRQEGLAVETVLLESKGERVSVLIAQQALTTQCELVVLGTHGRRGVDRLLMGSDAEQLARIAPVPVMLVRQSQSVIVTATPGQGGTPA</sequence>
<dbReference type="Proteomes" id="UP000032566">
    <property type="component" value="Unassembled WGS sequence"/>
</dbReference>
<gene>
    <name evidence="3" type="ORF">RP29_05030</name>
</gene>
<dbReference type="SUPFAM" id="SSF52402">
    <property type="entry name" value="Adenine nucleotide alpha hydrolases-like"/>
    <property type="match status" value="1"/>
</dbReference>
<reference evidence="3 4" key="1">
    <citation type="submission" date="2014-12" db="EMBL/GenBank/DDBJ databases">
        <title>Isolation of bacteria from lake water.</title>
        <authorList>
            <person name="Sheng K.-Y."/>
            <person name="Chin P.-S."/>
            <person name="Chan K.-G."/>
            <person name="Tan G.S."/>
        </authorList>
    </citation>
    <scope>NUCLEOTIDE SEQUENCE [LARGE SCALE GENOMIC DNA]</scope>
    <source>
        <strain evidence="3 4">KY4</strain>
    </source>
</reference>
<dbReference type="CDD" id="cd00293">
    <property type="entry name" value="USP-like"/>
    <property type="match status" value="1"/>
</dbReference>
<evidence type="ECO:0000259" key="2">
    <source>
        <dbReference type="Pfam" id="PF00582"/>
    </source>
</evidence>
<comment type="caution">
    <text evidence="3">The sequence shown here is derived from an EMBL/GenBank/DDBJ whole genome shotgun (WGS) entry which is preliminary data.</text>
</comment>
<dbReference type="STRING" id="80878.RP29_05030"/>
<dbReference type="InterPro" id="IPR006015">
    <property type="entry name" value="Universal_stress_UspA"/>
</dbReference>
<dbReference type="AlphaFoldDB" id="A0A0D7KBV9"/>
<dbReference type="PANTHER" id="PTHR46268">
    <property type="entry name" value="STRESS RESPONSE PROTEIN NHAX"/>
    <property type="match status" value="1"/>
</dbReference>
<dbReference type="OrthoDB" id="8547832at2"/>
<evidence type="ECO:0000313" key="4">
    <source>
        <dbReference type="Proteomes" id="UP000032566"/>
    </source>
</evidence>
<keyword evidence="4" id="KW-1185">Reference proteome</keyword>
<evidence type="ECO:0000256" key="1">
    <source>
        <dbReference type="ARBA" id="ARBA00008791"/>
    </source>
</evidence>
<comment type="similarity">
    <text evidence="1">Belongs to the universal stress protein A family.</text>
</comment>
<organism evidence="3 4">
    <name type="scientific">Acidovorax temperans</name>
    <dbReference type="NCBI Taxonomy" id="80878"/>
    <lineage>
        <taxon>Bacteria</taxon>
        <taxon>Pseudomonadati</taxon>
        <taxon>Pseudomonadota</taxon>
        <taxon>Betaproteobacteria</taxon>
        <taxon>Burkholderiales</taxon>
        <taxon>Comamonadaceae</taxon>
        <taxon>Acidovorax</taxon>
    </lineage>
</organism>
<name>A0A0D7KBV9_9BURK</name>
<dbReference type="InterPro" id="IPR014729">
    <property type="entry name" value="Rossmann-like_a/b/a_fold"/>
</dbReference>
<dbReference type="RefSeq" id="WP_044396468.1">
    <property type="nucleotide sequence ID" value="NZ_JXYQ01000012.1"/>
</dbReference>
<proteinExistence type="inferred from homology"/>
<dbReference type="PRINTS" id="PR01438">
    <property type="entry name" value="UNVRSLSTRESS"/>
</dbReference>